<sequence length="138" mass="14849">MTLYKDRVLALCAIAAACAITLGCFFVATDRNAWLVKSMIDRVAPWSAPVTCYAASPDPRDYFDAYDDAAGAYVNYVYEIDAVDAAGGMHRAVLVSFGTMLDGEGVIEMNVSGTSVHTWEYVDAAVVPDHARDLLGSL</sequence>
<comment type="caution">
    <text evidence="1">The sequence shown here is derived from an EMBL/GenBank/DDBJ whole genome shotgun (WGS) entry which is preliminary data.</text>
</comment>
<dbReference type="AlphaFoldDB" id="A0A943UYA9"/>
<reference evidence="1" key="1">
    <citation type="submission" date="2021-02" db="EMBL/GenBank/DDBJ databases">
        <title>Infant gut strain persistence is associated with maternal origin, phylogeny, and functional potential including surface adhesion and iron acquisition.</title>
        <authorList>
            <person name="Lou Y.C."/>
        </authorList>
    </citation>
    <scope>NUCLEOTIDE SEQUENCE</scope>
    <source>
        <strain evidence="1">L2_039_000G1_dasL2_039_000G1_concoct_11</strain>
    </source>
</reference>
<dbReference type="EMBL" id="JAGZSV010000127">
    <property type="protein sequence ID" value="MBS6941172.1"/>
    <property type="molecule type" value="Genomic_DNA"/>
</dbReference>
<dbReference type="PROSITE" id="PS51257">
    <property type="entry name" value="PROKAR_LIPOPROTEIN"/>
    <property type="match status" value="1"/>
</dbReference>
<dbReference type="SUPFAM" id="SSF159121">
    <property type="entry name" value="BC4932-like"/>
    <property type="match status" value="1"/>
</dbReference>
<dbReference type="Proteomes" id="UP000727506">
    <property type="component" value="Unassembled WGS sequence"/>
</dbReference>
<protein>
    <submittedName>
        <fullName evidence="1">Uncharacterized protein</fullName>
    </submittedName>
</protein>
<accession>A0A943UYA9</accession>
<gene>
    <name evidence="1" type="ORF">KH142_06820</name>
</gene>
<evidence type="ECO:0000313" key="2">
    <source>
        <dbReference type="Proteomes" id="UP000727506"/>
    </source>
</evidence>
<dbReference type="InterPro" id="IPR036166">
    <property type="entry name" value="YxeA-like_sf"/>
</dbReference>
<proteinExistence type="predicted"/>
<organism evidence="1 2">
    <name type="scientific">Slackia piriformis</name>
    <dbReference type="NCBI Taxonomy" id="626934"/>
    <lineage>
        <taxon>Bacteria</taxon>
        <taxon>Bacillati</taxon>
        <taxon>Actinomycetota</taxon>
        <taxon>Coriobacteriia</taxon>
        <taxon>Eggerthellales</taxon>
        <taxon>Eggerthellaceae</taxon>
        <taxon>Slackia</taxon>
    </lineage>
</organism>
<evidence type="ECO:0000313" key="1">
    <source>
        <dbReference type="EMBL" id="MBS6941172.1"/>
    </source>
</evidence>
<name>A0A943UYA9_9ACTN</name>